<reference evidence="2" key="2">
    <citation type="submission" date="2022-01" db="EMBL/GenBank/DDBJ databases">
        <authorList>
            <person name="Yamashiro T."/>
            <person name="Shiraishi A."/>
            <person name="Satake H."/>
            <person name="Nakayama K."/>
        </authorList>
    </citation>
    <scope>NUCLEOTIDE SEQUENCE</scope>
</reference>
<accession>A0ABQ5E3M2</accession>
<evidence type="ECO:0000313" key="3">
    <source>
        <dbReference type="Proteomes" id="UP001151760"/>
    </source>
</evidence>
<dbReference type="EMBL" id="BQNB010015773">
    <property type="protein sequence ID" value="GJT43959.1"/>
    <property type="molecule type" value="Genomic_DNA"/>
</dbReference>
<feature type="region of interest" description="Disordered" evidence="1">
    <location>
        <begin position="47"/>
        <end position="95"/>
    </location>
</feature>
<feature type="compositionally biased region" description="Polar residues" evidence="1">
    <location>
        <begin position="59"/>
        <end position="69"/>
    </location>
</feature>
<sequence>MKLCANVDSNVNIDHIQVHGQLGIAKGLIGMAVEPVERVNTHNFFGVGRPLSSDRRRQQNGTSIKTSGTEGNGFQHPLLSRPSQSGDLGSTRLSRGTSYRNLKSLSGMELSDRVYTLTGEVLKKLTLIVPSHRKFFIVELSDLARCLSSKAVQELITLRNT</sequence>
<evidence type="ECO:0000256" key="1">
    <source>
        <dbReference type="SAM" id="MobiDB-lite"/>
    </source>
</evidence>
<dbReference type="Proteomes" id="UP001151760">
    <property type="component" value="Unassembled WGS sequence"/>
</dbReference>
<protein>
    <submittedName>
        <fullName evidence="2">Uncharacterized protein</fullName>
    </submittedName>
</protein>
<comment type="caution">
    <text evidence="2">The sequence shown here is derived from an EMBL/GenBank/DDBJ whole genome shotgun (WGS) entry which is preliminary data.</text>
</comment>
<organism evidence="2 3">
    <name type="scientific">Tanacetum coccineum</name>
    <dbReference type="NCBI Taxonomy" id="301880"/>
    <lineage>
        <taxon>Eukaryota</taxon>
        <taxon>Viridiplantae</taxon>
        <taxon>Streptophyta</taxon>
        <taxon>Embryophyta</taxon>
        <taxon>Tracheophyta</taxon>
        <taxon>Spermatophyta</taxon>
        <taxon>Magnoliopsida</taxon>
        <taxon>eudicotyledons</taxon>
        <taxon>Gunneridae</taxon>
        <taxon>Pentapetalae</taxon>
        <taxon>asterids</taxon>
        <taxon>campanulids</taxon>
        <taxon>Asterales</taxon>
        <taxon>Asteraceae</taxon>
        <taxon>Asteroideae</taxon>
        <taxon>Anthemideae</taxon>
        <taxon>Anthemidinae</taxon>
        <taxon>Tanacetum</taxon>
    </lineage>
</organism>
<gene>
    <name evidence="2" type="ORF">Tco_0952674</name>
</gene>
<name>A0ABQ5E3M2_9ASTR</name>
<feature type="compositionally biased region" description="Polar residues" evidence="1">
    <location>
        <begin position="81"/>
        <end position="95"/>
    </location>
</feature>
<proteinExistence type="predicted"/>
<keyword evidence="3" id="KW-1185">Reference proteome</keyword>
<reference evidence="2" key="1">
    <citation type="journal article" date="2022" name="Int. J. Mol. Sci.">
        <title>Draft Genome of Tanacetum Coccineum: Genomic Comparison of Closely Related Tanacetum-Family Plants.</title>
        <authorList>
            <person name="Yamashiro T."/>
            <person name="Shiraishi A."/>
            <person name="Nakayama K."/>
            <person name="Satake H."/>
        </authorList>
    </citation>
    <scope>NUCLEOTIDE SEQUENCE</scope>
</reference>
<evidence type="ECO:0000313" key="2">
    <source>
        <dbReference type="EMBL" id="GJT43959.1"/>
    </source>
</evidence>